<evidence type="ECO:0000313" key="3">
    <source>
        <dbReference type="Proteomes" id="UP000028631"/>
    </source>
</evidence>
<keyword evidence="1" id="KW-0812">Transmembrane</keyword>
<dbReference type="EMBL" id="JPQU01000034">
    <property type="protein sequence ID" value="KFE55398.1"/>
    <property type="molecule type" value="Genomic_DNA"/>
</dbReference>
<evidence type="ECO:0000313" key="2">
    <source>
        <dbReference type="EMBL" id="KFE55398.1"/>
    </source>
</evidence>
<comment type="caution">
    <text evidence="2">The sequence shown here is derived from an EMBL/GenBank/DDBJ whole genome shotgun (WGS) entry which is preliminary data.</text>
</comment>
<keyword evidence="1" id="KW-1133">Transmembrane helix</keyword>
<feature type="transmembrane region" description="Helical" evidence="1">
    <location>
        <begin position="113"/>
        <end position="132"/>
    </location>
</feature>
<keyword evidence="3" id="KW-1185">Reference proteome</keyword>
<dbReference type="AlphaFoldDB" id="A0A085VIY5"/>
<reference evidence="2 3" key="1">
    <citation type="submission" date="2014-07" db="EMBL/GenBank/DDBJ databases">
        <title>Draft Genome Sequences of Environmental Pseudomonas syringae strains.</title>
        <authorList>
            <person name="Baltrus D.A."/>
            <person name="Berge O."/>
            <person name="Morris C."/>
        </authorList>
    </citation>
    <scope>NUCLEOTIDE SEQUENCE [LARGE SCALE GENOMIC DNA]</scope>
    <source>
        <strain evidence="2 3">GAW0119</strain>
    </source>
</reference>
<name>A0A085VIY5_PSESX</name>
<feature type="transmembrane region" description="Helical" evidence="1">
    <location>
        <begin position="85"/>
        <end position="107"/>
    </location>
</feature>
<keyword evidence="1" id="KW-0472">Membrane</keyword>
<evidence type="ECO:0000256" key="1">
    <source>
        <dbReference type="SAM" id="Phobius"/>
    </source>
</evidence>
<sequence>MYCTHCSASHSELDRFCSQCGKSLADSTQHYISTSGDRSFNSGQHNVFTGNTINLEPSRSDPEPQACIDRVKTRPLTVAGHPIKAAWITFSGALGMVGSIASIWSVWQSTTQYFLIFLMAFSMVTLVVGMGLSRQRFTRLSQFLTIESNKAGDVFLTKIEGKCPKCDGVLKLRDIGEKEQRATIVRCTRNPDHSWLFDPTVLGEPGVEDSH</sequence>
<dbReference type="Proteomes" id="UP000028631">
    <property type="component" value="Unassembled WGS sequence"/>
</dbReference>
<proteinExistence type="predicted"/>
<organism evidence="2 3">
    <name type="scientific">Pseudomonas syringae</name>
    <dbReference type="NCBI Taxonomy" id="317"/>
    <lineage>
        <taxon>Bacteria</taxon>
        <taxon>Pseudomonadati</taxon>
        <taxon>Pseudomonadota</taxon>
        <taxon>Gammaproteobacteria</taxon>
        <taxon>Pseudomonadales</taxon>
        <taxon>Pseudomonadaceae</taxon>
        <taxon>Pseudomonas</taxon>
    </lineage>
</organism>
<accession>A0A085VIY5</accession>
<dbReference type="OrthoDB" id="9151736at2"/>
<protein>
    <submittedName>
        <fullName evidence="2">Uncharacterized protein</fullName>
    </submittedName>
</protein>
<gene>
    <name evidence="2" type="ORF">IV01_12280</name>
</gene>
<dbReference type="PATRIC" id="fig|317.175.peg.2555"/>
<dbReference type="RefSeq" id="WP_032628529.1">
    <property type="nucleotide sequence ID" value="NZ_JPQU01000034.1"/>
</dbReference>